<evidence type="ECO:0000313" key="2">
    <source>
        <dbReference type="EMBL" id="MCP1727929.1"/>
    </source>
</evidence>
<dbReference type="Pfam" id="PF05170">
    <property type="entry name" value="AsmA"/>
    <property type="match status" value="2"/>
</dbReference>
<name>A0ABT1G9F2_9GAMM</name>
<dbReference type="EMBL" id="JALJYF010000002">
    <property type="protein sequence ID" value="MCP1727929.1"/>
    <property type="molecule type" value="Genomic_DNA"/>
</dbReference>
<dbReference type="InterPro" id="IPR052894">
    <property type="entry name" value="AsmA-related"/>
</dbReference>
<feature type="domain" description="AsmA" evidence="1">
    <location>
        <begin position="1"/>
        <end position="236"/>
    </location>
</feature>
<dbReference type="Proteomes" id="UP001523550">
    <property type="component" value="Unassembled WGS sequence"/>
</dbReference>
<dbReference type="InterPro" id="IPR007844">
    <property type="entry name" value="AsmA"/>
</dbReference>
<accession>A0ABT1G9F2</accession>
<organism evidence="2 3">
    <name type="scientific">Natronospira proteinivora</name>
    <dbReference type="NCBI Taxonomy" id="1807133"/>
    <lineage>
        <taxon>Bacteria</taxon>
        <taxon>Pseudomonadati</taxon>
        <taxon>Pseudomonadota</taxon>
        <taxon>Gammaproteobacteria</taxon>
        <taxon>Natronospirales</taxon>
        <taxon>Natronospiraceae</taxon>
        <taxon>Natronospira</taxon>
    </lineage>
</organism>
<dbReference type="RefSeq" id="WP_253449023.1">
    <property type="nucleotide sequence ID" value="NZ_JALJYF010000002.1"/>
</dbReference>
<reference evidence="2 3" key="1">
    <citation type="submission" date="2022-03" db="EMBL/GenBank/DDBJ databases">
        <title>Genomic Encyclopedia of Type Strains, Phase III (KMG-III): the genomes of soil and plant-associated and newly described type strains.</title>
        <authorList>
            <person name="Whitman W."/>
        </authorList>
    </citation>
    <scope>NUCLEOTIDE SEQUENCE [LARGE SCALE GENOMIC DNA]</scope>
    <source>
        <strain evidence="2 3">BSker1</strain>
    </source>
</reference>
<protein>
    <submittedName>
        <fullName evidence="2">AsmA protein</fullName>
    </submittedName>
</protein>
<keyword evidence="3" id="KW-1185">Reference proteome</keyword>
<evidence type="ECO:0000259" key="1">
    <source>
        <dbReference type="Pfam" id="PF05170"/>
    </source>
</evidence>
<dbReference type="PANTHER" id="PTHR30441">
    <property type="entry name" value="DUF748 DOMAIN-CONTAINING PROTEIN"/>
    <property type="match status" value="1"/>
</dbReference>
<dbReference type="PANTHER" id="PTHR30441:SF4">
    <property type="entry name" value="PROTEIN ASMA"/>
    <property type="match status" value="1"/>
</dbReference>
<sequence length="770" mass="85575">MKRLLIALASILRALVLLLVLAVVIITMVIDPNDYREDVEAAVYDATGRNMQIQDELSLSFFPWLGVETGRVTLGNAEGFEDDFFSLDSADMRLRLIPLLRRQLEVAEIQVDGLRLNLAVNEDGVSNWDDLVAPEEAEDRPEEEVDAELDFSDLERIRIGGLSLSNATLSWRDDVSGLRARVDDWSLTLGEIRLGEPLSFQTALDFDLNEPELSGRLQANARLMADLAGDGRIRIDAMELELDSQGDILPVSPLAVQLSWRELLFDPEADRLTLEDFTGQLAEMPFGGDVIIDALSSDPRIAFELGSGDFPGAALMSLLGEDAPKGLDLEPVETVNWRLNGHLDTAEDRLTLDEGVLRLDELDAQLALVVEQLGAETPEVSGRLEIPGFSPRQLLTRIGLADMLPETSDPEVLERFALRSDLSYGQAGLALNELNLTLDDSRIQGAVTLPELEPLALRFDLHLDTIDLDRYMAPDEDGEPVDSDEPLDLDAIEIPAQAIRGHDLEGRLRIDSLMLAGMQLEEVETGVRIRDDVLRLAPIDARLYGGRQQGELEVDASGEVPQIRFTEELDGVRMQGLMNDLFQIEQFSGGLELFMELSGEGHTVGELRPTLDGRLRLRLDEGAIEGVDVAHALSEATARFRDDGSVAPDRGRTPFSTLALRGQIQEGRLTSEDFGLLVDKLAIRGDGWLSLVDFSMEYQMRAQVLDGARSELRADEFNVRGREFAFRITGTPLSPRLRFDVETMLRDATEDRVRDRADEVEDRLRDRFGR</sequence>
<proteinExistence type="predicted"/>
<comment type="caution">
    <text evidence="2">The sequence shown here is derived from an EMBL/GenBank/DDBJ whole genome shotgun (WGS) entry which is preliminary data.</text>
</comment>
<gene>
    <name evidence="2" type="ORF">J2T60_001929</name>
</gene>
<feature type="domain" description="AsmA" evidence="1">
    <location>
        <begin position="404"/>
        <end position="673"/>
    </location>
</feature>
<evidence type="ECO:0000313" key="3">
    <source>
        <dbReference type="Proteomes" id="UP001523550"/>
    </source>
</evidence>